<evidence type="ECO:0000256" key="2">
    <source>
        <dbReference type="SAM" id="MobiDB-lite"/>
    </source>
</evidence>
<dbReference type="Pfam" id="PF00248">
    <property type="entry name" value="Aldo_ket_red"/>
    <property type="match status" value="1"/>
</dbReference>
<accession>W5TH85</accession>
<dbReference type="EMBL" id="CP006850">
    <property type="protein sequence ID" value="AHH18567.1"/>
    <property type="molecule type" value="Genomic_DNA"/>
</dbReference>
<dbReference type="InterPro" id="IPR050791">
    <property type="entry name" value="Aldo-Keto_reductase"/>
</dbReference>
<protein>
    <submittedName>
        <fullName evidence="4">Aldo/keto reductase family protein</fullName>
    </submittedName>
</protein>
<dbReference type="InterPro" id="IPR036812">
    <property type="entry name" value="NAD(P)_OxRdtase_dom_sf"/>
</dbReference>
<sequence length="309" mass="32792">MPIVTEQPQAPTPGGVFPLAGRPTPRVGYGMGRLTRAVSSTHTRAAAVTLLHQAFEFGIRHFDTAQFYGNGTANELLREAFRSRRDEVLLATKAGARPVPDAPVPLTAAQRPEELRAAVEANLATLDTDRVDVVYLRRMDFAPGLLAEGDQIVPLADQLAELVALRDAGKIVAIGLSHITLDQFRAAAPAGIGCVQNIYHLLDRDAEPLLNTCRDHDVAWIPYFPLGGGGAYAGLADVTADPAVEEIARELGATPTQVGLAWQLTHAPNTMLIPGTAGLDHLGENVAAGSIELDAAAMRRLDALGDPGR</sequence>
<organism evidence="4 5">
    <name type="scientific">Nocardia nova SH22a</name>
    <dbReference type="NCBI Taxonomy" id="1415166"/>
    <lineage>
        <taxon>Bacteria</taxon>
        <taxon>Bacillati</taxon>
        <taxon>Actinomycetota</taxon>
        <taxon>Actinomycetes</taxon>
        <taxon>Mycobacteriales</taxon>
        <taxon>Nocardiaceae</taxon>
        <taxon>Nocardia</taxon>
    </lineage>
</organism>
<dbReference type="GO" id="GO:0016491">
    <property type="term" value="F:oxidoreductase activity"/>
    <property type="evidence" value="ECO:0007669"/>
    <property type="project" value="UniProtKB-KW"/>
</dbReference>
<dbReference type="KEGG" id="nno:NONO_c37830"/>
<reference evidence="4 5" key="1">
    <citation type="journal article" date="2014" name="Appl. Environ. Microbiol.">
        <title>Insights into the Microbial Degradation of Rubber and Gutta-Percha by Analysis of the Complete Genome of Nocardia nova SH22a.</title>
        <authorList>
            <person name="Luo Q."/>
            <person name="Hiessl S."/>
            <person name="Poehlein A."/>
            <person name="Daniel R."/>
            <person name="Steinbuchel A."/>
        </authorList>
    </citation>
    <scope>NUCLEOTIDE SEQUENCE [LARGE SCALE GENOMIC DNA]</scope>
    <source>
        <strain evidence="4">SH22a</strain>
    </source>
</reference>
<dbReference type="AlphaFoldDB" id="W5TH85"/>
<dbReference type="CDD" id="cd19088">
    <property type="entry name" value="AKR_AKR13B1"/>
    <property type="match status" value="1"/>
</dbReference>
<dbReference type="PANTHER" id="PTHR43625">
    <property type="entry name" value="AFLATOXIN B1 ALDEHYDE REDUCTASE"/>
    <property type="match status" value="1"/>
</dbReference>
<dbReference type="GO" id="GO:0005737">
    <property type="term" value="C:cytoplasm"/>
    <property type="evidence" value="ECO:0007669"/>
    <property type="project" value="TreeGrafter"/>
</dbReference>
<dbReference type="Proteomes" id="UP000019150">
    <property type="component" value="Chromosome"/>
</dbReference>
<dbReference type="eggNOG" id="COG0667">
    <property type="taxonomic scope" value="Bacteria"/>
</dbReference>
<evidence type="ECO:0000313" key="4">
    <source>
        <dbReference type="EMBL" id="AHH18567.1"/>
    </source>
</evidence>
<dbReference type="Gene3D" id="3.20.20.100">
    <property type="entry name" value="NADP-dependent oxidoreductase domain"/>
    <property type="match status" value="1"/>
</dbReference>
<dbReference type="InterPro" id="IPR020471">
    <property type="entry name" value="AKR"/>
</dbReference>
<feature type="region of interest" description="Disordered" evidence="2">
    <location>
        <begin position="1"/>
        <end position="22"/>
    </location>
</feature>
<evidence type="ECO:0000256" key="1">
    <source>
        <dbReference type="ARBA" id="ARBA00023002"/>
    </source>
</evidence>
<dbReference type="HOGENOM" id="CLU_023205_2_1_11"/>
<keyword evidence="5" id="KW-1185">Reference proteome</keyword>
<evidence type="ECO:0000259" key="3">
    <source>
        <dbReference type="Pfam" id="PF00248"/>
    </source>
</evidence>
<feature type="domain" description="NADP-dependent oxidoreductase" evidence="3">
    <location>
        <begin position="27"/>
        <end position="304"/>
    </location>
</feature>
<gene>
    <name evidence="4" type="ORF">NONO_c37830</name>
</gene>
<proteinExistence type="predicted"/>
<dbReference type="InterPro" id="IPR023210">
    <property type="entry name" value="NADP_OxRdtase_dom"/>
</dbReference>
<keyword evidence="1" id="KW-0560">Oxidoreductase</keyword>
<dbReference type="PANTHER" id="PTHR43625:SF40">
    <property type="entry name" value="ALDO-KETO REDUCTASE YAKC [NADP(+)]"/>
    <property type="match status" value="1"/>
</dbReference>
<dbReference type="PRINTS" id="PR00069">
    <property type="entry name" value="ALDKETRDTASE"/>
</dbReference>
<dbReference type="SUPFAM" id="SSF51430">
    <property type="entry name" value="NAD(P)-linked oxidoreductase"/>
    <property type="match status" value="1"/>
</dbReference>
<dbReference type="STRING" id="1415166.NONO_c37830"/>
<name>W5TH85_9NOCA</name>
<dbReference type="PATRIC" id="fig|1415166.3.peg.3881"/>
<evidence type="ECO:0000313" key="5">
    <source>
        <dbReference type="Proteomes" id="UP000019150"/>
    </source>
</evidence>